<dbReference type="STRING" id="946078.GA0070622_3149"/>
<comment type="similarity">
    <text evidence="1">Belongs to the NmrA-type oxidoreductase family.</text>
</comment>
<protein>
    <submittedName>
        <fullName evidence="4">Uncharacterized conserved protein YbjT, contains NAD(P)-binding and DUF2867 domains</fullName>
    </submittedName>
</protein>
<name>A0A1A9BB62_9ACTN</name>
<dbReference type="PANTHER" id="PTHR42748:SF7">
    <property type="entry name" value="NMRA LIKE REDOX SENSOR 1-RELATED"/>
    <property type="match status" value="1"/>
</dbReference>
<gene>
    <name evidence="4" type="ORF">GA0070622_3149</name>
</gene>
<keyword evidence="2" id="KW-0521">NADP</keyword>
<proteinExistence type="inferred from homology"/>
<dbReference type="InterPro" id="IPR051164">
    <property type="entry name" value="NmrA-like_oxidored"/>
</dbReference>
<evidence type="ECO:0000259" key="3">
    <source>
        <dbReference type="Pfam" id="PF05368"/>
    </source>
</evidence>
<dbReference type="RefSeq" id="WP_245666326.1">
    <property type="nucleotide sequence ID" value="NZ_FLRH01000003.1"/>
</dbReference>
<sequence length="303" mass="32798">MTARADRWVLVFGATGKQGGGTARHLLRRGWAVRAFVRDPQRPAARDLAARGATLVVGDLDDAASVRAAMTGAYGVFSVQTPLGPGGVPAEERHGLTVADVAGEVGVAHYVHSSVGGAERPEGVFWREAKLRIEDRIRKHDLPATFLRPTYFMDNFAQYPPLREGDELVYRRGLAPDTPLQMIASGDIGFFAAAAFDDPATIGARIELAGDELTGEQIAATFARHTSLPTRYEPVPMAELRRQSEWQATAYGWLNRIGYHADIPALRRQNPELLTLAGWLSRTGWAPSSTHSAPPAAGVPRNG</sequence>
<evidence type="ECO:0000313" key="5">
    <source>
        <dbReference type="Proteomes" id="UP000199558"/>
    </source>
</evidence>
<dbReference type="SUPFAM" id="SSF51735">
    <property type="entry name" value="NAD(P)-binding Rossmann-fold domains"/>
    <property type="match status" value="1"/>
</dbReference>
<dbReference type="EMBL" id="FLRH01000003">
    <property type="protein sequence ID" value="SBT66132.1"/>
    <property type="molecule type" value="Genomic_DNA"/>
</dbReference>
<dbReference type="InterPro" id="IPR008030">
    <property type="entry name" value="NmrA-like"/>
</dbReference>
<dbReference type="CDD" id="cd05251">
    <property type="entry name" value="NmrA_like_SDR_a"/>
    <property type="match status" value="1"/>
</dbReference>
<evidence type="ECO:0000256" key="2">
    <source>
        <dbReference type="ARBA" id="ARBA00022857"/>
    </source>
</evidence>
<accession>A0A1A9BB62</accession>
<dbReference type="InterPro" id="IPR036291">
    <property type="entry name" value="NAD(P)-bd_dom_sf"/>
</dbReference>
<dbReference type="Proteomes" id="UP000199558">
    <property type="component" value="Unassembled WGS sequence"/>
</dbReference>
<dbReference type="PANTHER" id="PTHR42748">
    <property type="entry name" value="NITROGEN METABOLITE REPRESSION PROTEIN NMRA FAMILY MEMBER"/>
    <property type="match status" value="1"/>
</dbReference>
<dbReference type="Gene3D" id="3.40.50.720">
    <property type="entry name" value="NAD(P)-binding Rossmann-like Domain"/>
    <property type="match status" value="1"/>
</dbReference>
<reference evidence="5" key="1">
    <citation type="submission" date="2016-06" db="EMBL/GenBank/DDBJ databases">
        <authorList>
            <person name="Varghese N."/>
            <person name="Submissions Spin"/>
        </authorList>
    </citation>
    <scope>NUCLEOTIDE SEQUENCE [LARGE SCALE GENOMIC DNA]</scope>
    <source>
        <strain evidence="5">DSM 45794</strain>
    </source>
</reference>
<feature type="domain" description="NmrA-like" evidence="3">
    <location>
        <begin position="8"/>
        <end position="241"/>
    </location>
</feature>
<dbReference type="Pfam" id="PF05368">
    <property type="entry name" value="NmrA"/>
    <property type="match status" value="1"/>
</dbReference>
<keyword evidence="5" id="KW-1185">Reference proteome</keyword>
<evidence type="ECO:0000256" key="1">
    <source>
        <dbReference type="ARBA" id="ARBA00006328"/>
    </source>
</evidence>
<organism evidence="4 5">
    <name type="scientific">Micromonospora sediminicola</name>
    <dbReference type="NCBI Taxonomy" id="946078"/>
    <lineage>
        <taxon>Bacteria</taxon>
        <taxon>Bacillati</taxon>
        <taxon>Actinomycetota</taxon>
        <taxon>Actinomycetes</taxon>
        <taxon>Micromonosporales</taxon>
        <taxon>Micromonosporaceae</taxon>
        <taxon>Micromonospora</taxon>
    </lineage>
</organism>
<dbReference type="Gene3D" id="3.90.25.10">
    <property type="entry name" value="UDP-galactose 4-epimerase, domain 1"/>
    <property type="match status" value="1"/>
</dbReference>
<dbReference type="AlphaFoldDB" id="A0A1A9BB62"/>
<evidence type="ECO:0000313" key="4">
    <source>
        <dbReference type="EMBL" id="SBT66132.1"/>
    </source>
</evidence>